<keyword evidence="7" id="KW-0812">Transmembrane</keyword>
<evidence type="ECO:0000256" key="7">
    <source>
        <dbReference type="SAM" id="Phobius"/>
    </source>
</evidence>
<evidence type="ECO:0000256" key="4">
    <source>
        <dbReference type="ARBA" id="ARBA00022729"/>
    </source>
</evidence>
<feature type="chain" id="PRO_5041650587" description="EGF-like domain-containing protein" evidence="8">
    <location>
        <begin position="20"/>
        <end position="500"/>
    </location>
</feature>
<dbReference type="GO" id="GO:0045840">
    <property type="term" value="P:positive regulation of mitotic nuclear division"/>
    <property type="evidence" value="ECO:0007669"/>
    <property type="project" value="TreeGrafter"/>
</dbReference>
<keyword evidence="5 6" id="KW-1015">Disulfide bond</keyword>
<dbReference type="PROSITE" id="PS50026">
    <property type="entry name" value="EGF_3"/>
    <property type="match status" value="1"/>
</dbReference>
<keyword evidence="3 6" id="KW-0245">EGF-like domain</keyword>
<dbReference type="Gene3D" id="2.10.25.10">
    <property type="entry name" value="Laminin"/>
    <property type="match status" value="1"/>
</dbReference>
<sequence>MLTLILFLISLNFTQMIFSLYDMRSNIFCTDEMLTHGFTLHDLVTHIPIDPKVWNSYQKLTSNETKSSVINIFKNECLANHEEFGDPCTQTVRGLLIEEIKKLSNEKITKEDEEILLNLKSIDKVKHSKPFYTQFLYAICILATISIQSLSDPYSVKMHYNPCVADNLCNTKEECIPDGIFSSSYSCVCPEGKTWKKEYSMCLSDEEYNDIKKKDKLAKYDELTKRLETTPKNCPDVHECDKEGTLSCVYDLELRVTLCACKPQYHGGKCEKLIDACKYRVDHPFQPNGGTLLPGNIACNINTPSYAFYRCQCDNNYWLADFKLSYPNCMKKQSICDNIICLHGYCYASYAENEAYCICDPGYSGKACHIWVGEWSEWSAWDKCRPACGDVRYSVRSRECLSAAWKKKPGQCLGSPIEYTKCPEHECSHGEGTFLGSYFAVRQNSVAVSFSTGAIISIMLIICWIFLCWGAVSYIILPSLRKLRVIQNLEARYSTYQGNN</sequence>
<evidence type="ECO:0000313" key="11">
    <source>
        <dbReference type="WBParaSite" id="TREG1_49120.1"/>
    </source>
</evidence>
<dbReference type="PANTHER" id="PTHR10740:SF14">
    <property type="entry name" value="EGF-LIKE DOMAIN-CONTAINING PROTEIN"/>
    <property type="match status" value="1"/>
</dbReference>
<keyword evidence="7" id="KW-1133">Transmembrane helix</keyword>
<dbReference type="PROSITE" id="PS00022">
    <property type="entry name" value="EGF_1"/>
    <property type="match status" value="1"/>
</dbReference>
<reference evidence="11" key="2">
    <citation type="submission" date="2023-11" db="UniProtKB">
        <authorList>
            <consortium name="WormBaseParasite"/>
        </authorList>
    </citation>
    <scope>IDENTIFICATION</scope>
</reference>
<dbReference type="SUPFAM" id="SSF82895">
    <property type="entry name" value="TSP-1 type 1 repeat"/>
    <property type="match status" value="1"/>
</dbReference>
<evidence type="ECO:0000256" key="8">
    <source>
        <dbReference type="SAM" id="SignalP"/>
    </source>
</evidence>
<keyword evidence="7" id="KW-0472">Membrane</keyword>
<dbReference type="GO" id="GO:0007173">
    <property type="term" value="P:epidermal growth factor receptor signaling pathway"/>
    <property type="evidence" value="ECO:0007669"/>
    <property type="project" value="TreeGrafter"/>
</dbReference>
<dbReference type="GO" id="GO:0008284">
    <property type="term" value="P:positive regulation of cell population proliferation"/>
    <property type="evidence" value="ECO:0007669"/>
    <property type="project" value="TreeGrafter"/>
</dbReference>
<dbReference type="SUPFAM" id="SSF57196">
    <property type="entry name" value="EGF/Laminin"/>
    <property type="match status" value="1"/>
</dbReference>
<organism evidence="10 11">
    <name type="scientific">Trichobilharzia regenti</name>
    <name type="common">Nasal bird schistosome</name>
    <dbReference type="NCBI Taxonomy" id="157069"/>
    <lineage>
        <taxon>Eukaryota</taxon>
        <taxon>Metazoa</taxon>
        <taxon>Spiralia</taxon>
        <taxon>Lophotrochozoa</taxon>
        <taxon>Platyhelminthes</taxon>
        <taxon>Trematoda</taxon>
        <taxon>Digenea</taxon>
        <taxon>Strigeidida</taxon>
        <taxon>Schistosomatoidea</taxon>
        <taxon>Schistosomatidae</taxon>
        <taxon>Trichobilharzia</taxon>
    </lineage>
</organism>
<dbReference type="InterPro" id="IPR036383">
    <property type="entry name" value="TSP1_rpt_sf"/>
</dbReference>
<dbReference type="Proteomes" id="UP000050795">
    <property type="component" value="Unassembled WGS sequence"/>
</dbReference>
<dbReference type="PANTHER" id="PTHR10740">
    <property type="entry name" value="TRANSFORMING GROWTH FACTOR ALPHA"/>
    <property type="match status" value="1"/>
</dbReference>
<evidence type="ECO:0000256" key="6">
    <source>
        <dbReference type="PROSITE-ProRule" id="PRU00076"/>
    </source>
</evidence>
<dbReference type="GO" id="GO:0005576">
    <property type="term" value="C:extracellular region"/>
    <property type="evidence" value="ECO:0007669"/>
    <property type="project" value="UniProtKB-SubCell"/>
</dbReference>
<evidence type="ECO:0000256" key="3">
    <source>
        <dbReference type="ARBA" id="ARBA00022536"/>
    </source>
</evidence>
<feature type="transmembrane region" description="Helical" evidence="7">
    <location>
        <begin position="454"/>
        <end position="477"/>
    </location>
</feature>
<dbReference type="InterPro" id="IPR000742">
    <property type="entry name" value="EGF"/>
</dbReference>
<keyword evidence="2" id="KW-0964">Secreted</keyword>
<comment type="subcellular location">
    <subcellularLocation>
        <location evidence="1">Secreted</location>
    </subcellularLocation>
</comment>
<feature type="disulfide bond" evidence="6">
    <location>
        <begin position="359"/>
        <end position="368"/>
    </location>
</feature>
<dbReference type="PROSITE" id="PS01186">
    <property type="entry name" value="EGF_2"/>
    <property type="match status" value="1"/>
</dbReference>
<dbReference type="WBParaSite" id="TREG1_49120.1">
    <property type="protein sequence ID" value="TREG1_49120.1"/>
    <property type="gene ID" value="TREG1_49120"/>
</dbReference>
<feature type="domain" description="EGF-like" evidence="9">
    <location>
        <begin position="332"/>
        <end position="369"/>
    </location>
</feature>
<dbReference type="InterPro" id="IPR000884">
    <property type="entry name" value="TSP1_rpt"/>
</dbReference>
<proteinExistence type="predicted"/>
<evidence type="ECO:0000256" key="5">
    <source>
        <dbReference type="ARBA" id="ARBA00023157"/>
    </source>
</evidence>
<accession>A0AA85JXN0</accession>
<evidence type="ECO:0000256" key="1">
    <source>
        <dbReference type="ARBA" id="ARBA00004613"/>
    </source>
</evidence>
<dbReference type="Gene3D" id="2.20.100.10">
    <property type="entry name" value="Thrombospondin type-1 (TSP1) repeat"/>
    <property type="match status" value="1"/>
</dbReference>
<comment type="caution">
    <text evidence="6">Lacks conserved residue(s) required for the propagation of feature annotation.</text>
</comment>
<keyword evidence="4 8" id="KW-0732">Signal</keyword>
<reference evidence="10" key="1">
    <citation type="submission" date="2022-06" db="EMBL/GenBank/DDBJ databases">
        <authorList>
            <person name="Berger JAMES D."/>
            <person name="Berger JAMES D."/>
        </authorList>
    </citation>
    <scope>NUCLEOTIDE SEQUENCE [LARGE SCALE GENOMIC DNA]</scope>
</reference>
<protein>
    <recommendedName>
        <fullName evidence="9">EGF-like domain-containing protein</fullName>
    </recommendedName>
</protein>
<dbReference type="SMART" id="SM00181">
    <property type="entry name" value="EGF"/>
    <property type="match status" value="3"/>
</dbReference>
<keyword evidence="10" id="KW-1185">Reference proteome</keyword>
<feature type="signal peptide" evidence="8">
    <location>
        <begin position="1"/>
        <end position="19"/>
    </location>
</feature>
<evidence type="ECO:0000259" key="9">
    <source>
        <dbReference type="PROSITE" id="PS50026"/>
    </source>
</evidence>
<evidence type="ECO:0000256" key="2">
    <source>
        <dbReference type="ARBA" id="ARBA00022525"/>
    </source>
</evidence>
<dbReference type="PROSITE" id="PS50092">
    <property type="entry name" value="TSP1"/>
    <property type="match status" value="1"/>
</dbReference>
<dbReference type="AlphaFoldDB" id="A0AA85JXN0"/>
<feature type="disulfide bond" evidence="6">
    <location>
        <begin position="336"/>
        <end position="346"/>
    </location>
</feature>
<evidence type="ECO:0000313" key="10">
    <source>
        <dbReference type="Proteomes" id="UP000050795"/>
    </source>
</evidence>
<name>A0AA85JXN0_TRIRE</name>